<dbReference type="AlphaFoldDB" id="A0A837GA68"/>
<sequence>MTTRMTPLKSLSLQDYLNTHFLRRSELAKRLSVRSDTLSQLIASGMIPSWSYKVNQGAVYTQVFGQHDARDCHNDEYFSPSVLDWYRHHRAQFPDHKTVPPLTDQLCGQFVATFVKTAQASETFRWAFAEAMSEPGALQAMATTTWHHHRQGTYGVCVRQPSSVAAIIEKQVAVAALTRITNHGQKSRYTEQECGEWRQWAEVYDRVAMPFSPVDYAQSSRKRLIDDVLDSLPPD</sequence>
<organism evidence="1">
    <name type="scientific">Vibrio coralliilyticus</name>
    <dbReference type="NCBI Taxonomy" id="190893"/>
    <lineage>
        <taxon>Bacteria</taxon>
        <taxon>Pseudomonadati</taxon>
        <taxon>Pseudomonadota</taxon>
        <taxon>Gammaproteobacteria</taxon>
        <taxon>Vibrionales</taxon>
        <taxon>Vibrionaceae</taxon>
        <taxon>Vibrio</taxon>
    </lineage>
</organism>
<comment type="caution">
    <text evidence="1">The sequence shown here is derived from an EMBL/GenBank/DDBJ whole genome shotgun (WGS) entry which is preliminary data.</text>
</comment>
<protein>
    <submittedName>
        <fullName evidence="1">Uncharacterized protein</fullName>
    </submittedName>
</protein>
<reference evidence="1" key="1">
    <citation type="journal article" date="2015" name="BMC Genomics">
        <title>Genome mining reveals unlocked bioactive potential of marine Gram-negative bacteria.</title>
        <authorList>
            <person name="Machado H."/>
            <person name="Sonnenschein E.C."/>
            <person name="Melchiorsen J."/>
            <person name="Gram L."/>
        </authorList>
    </citation>
    <scope>NUCLEOTIDE SEQUENCE</scope>
    <source>
        <strain evidence="1">S2052</strain>
    </source>
</reference>
<accession>A0A837GA68</accession>
<evidence type="ECO:0000313" key="1">
    <source>
        <dbReference type="EMBL" id="KJY74876.1"/>
    </source>
</evidence>
<name>A0A837GA68_9VIBR</name>
<proteinExistence type="predicted"/>
<dbReference type="InterPro" id="IPR045694">
    <property type="entry name" value="DUF6058"/>
</dbReference>
<dbReference type="Pfam" id="PF19531">
    <property type="entry name" value="DUF6058"/>
    <property type="match status" value="1"/>
</dbReference>
<dbReference type="EMBL" id="JXXR01000008">
    <property type="protein sequence ID" value="KJY74876.1"/>
    <property type="molecule type" value="Genomic_DNA"/>
</dbReference>
<gene>
    <name evidence="1" type="ORF">TW71_07960</name>
</gene>